<evidence type="ECO:0000313" key="3">
    <source>
        <dbReference type="Proteomes" id="UP000321816"/>
    </source>
</evidence>
<dbReference type="OrthoDB" id="9808140at2"/>
<keyword evidence="2" id="KW-0808">Transferase</keyword>
<reference evidence="2 3" key="1">
    <citation type="submission" date="2024-01" db="EMBL/GenBank/DDBJ databases">
        <title>Complete Genome Sequence of Alkalicoccus halolimnae BZ-SZ-XJ29T, a Moderately Halophilic Bacterium Isolated from a Salt Lake.</title>
        <authorList>
            <person name="Zhao B."/>
        </authorList>
    </citation>
    <scope>NUCLEOTIDE SEQUENCE [LARGE SCALE GENOMIC DNA]</scope>
    <source>
        <strain evidence="2 3">BZ-SZ-XJ29</strain>
    </source>
</reference>
<dbReference type="EMBL" id="CP144914">
    <property type="protein sequence ID" value="WWD78694.1"/>
    <property type="molecule type" value="Genomic_DNA"/>
</dbReference>
<evidence type="ECO:0000313" key="2">
    <source>
        <dbReference type="EMBL" id="WWD78694.1"/>
    </source>
</evidence>
<dbReference type="PANTHER" id="PTHR43591">
    <property type="entry name" value="METHYLTRANSFERASE"/>
    <property type="match status" value="1"/>
</dbReference>
<dbReference type="Proteomes" id="UP000321816">
    <property type="component" value="Chromosome"/>
</dbReference>
<dbReference type="KEGG" id="ahal:FTX54_009645"/>
<dbReference type="InterPro" id="IPR029063">
    <property type="entry name" value="SAM-dependent_MTases_sf"/>
</dbReference>
<dbReference type="Pfam" id="PF08241">
    <property type="entry name" value="Methyltransf_11"/>
    <property type="match status" value="1"/>
</dbReference>
<keyword evidence="3" id="KW-1185">Reference proteome</keyword>
<dbReference type="SUPFAM" id="SSF53335">
    <property type="entry name" value="S-adenosyl-L-methionine-dependent methyltransferases"/>
    <property type="match status" value="1"/>
</dbReference>
<feature type="domain" description="Methyltransferase type 11" evidence="1">
    <location>
        <begin position="46"/>
        <end position="140"/>
    </location>
</feature>
<dbReference type="Gene3D" id="3.40.50.150">
    <property type="entry name" value="Vaccinia Virus protein VP39"/>
    <property type="match status" value="1"/>
</dbReference>
<dbReference type="PANTHER" id="PTHR43591:SF24">
    <property type="entry name" value="2-METHOXY-6-POLYPRENYL-1,4-BENZOQUINOL METHYLASE, MITOCHONDRIAL"/>
    <property type="match status" value="1"/>
</dbReference>
<dbReference type="GO" id="GO:0032259">
    <property type="term" value="P:methylation"/>
    <property type="evidence" value="ECO:0007669"/>
    <property type="project" value="UniProtKB-KW"/>
</dbReference>
<protein>
    <submittedName>
        <fullName evidence="2">Class I SAM-dependent methyltransferase</fullName>
        <ecNumber evidence="2">2.1.-.-</ecNumber>
    </submittedName>
</protein>
<dbReference type="InterPro" id="IPR013216">
    <property type="entry name" value="Methyltransf_11"/>
</dbReference>
<gene>
    <name evidence="2" type="ORF">FTX54_009645</name>
</gene>
<dbReference type="AlphaFoldDB" id="A0A5C7FD47"/>
<dbReference type="RefSeq" id="WP_147802388.1">
    <property type="nucleotide sequence ID" value="NZ_CP144914.1"/>
</dbReference>
<sequence length="215" mass="24280">MMKKFKGEEFDEKIEFFDAMAQSDWFKGMQEELCGWIGHFDGEDLLDIGCGTGRLLLRKASRCRSASGIDLSIGMVETARSLAEEEGIKVEFLHGDAERLPFQKKSFDIALSTCVLFLMPEPKQMIKEMNRILKPGGKAALLNPSPALTLEKAAEAARFLPEKERPMMEQWGRVAEKRHRFSEEIISKILKDNGFTYVSSKRTENELGLITIAGK</sequence>
<organism evidence="2 3">
    <name type="scientific">Alkalicoccus halolimnae</name>
    <dbReference type="NCBI Taxonomy" id="1667239"/>
    <lineage>
        <taxon>Bacteria</taxon>
        <taxon>Bacillati</taxon>
        <taxon>Bacillota</taxon>
        <taxon>Bacilli</taxon>
        <taxon>Bacillales</taxon>
        <taxon>Bacillaceae</taxon>
        <taxon>Alkalicoccus</taxon>
    </lineage>
</organism>
<accession>A0A5C7FD47</accession>
<dbReference type="CDD" id="cd02440">
    <property type="entry name" value="AdoMet_MTases"/>
    <property type="match status" value="1"/>
</dbReference>
<name>A0A5C7FD47_9BACI</name>
<dbReference type="EC" id="2.1.-.-" evidence="2"/>
<evidence type="ECO:0000259" key="1">
    <source>
        <dbReference type="Pfam" id="PF08241"/>
    </source>
</evidence>
<dbReference type="GO" id="GO:0008757">
    <property type="term" value="F:S-adenosylmethionine-dependent methyltransferase activity"/>
    <property type="evidence" value="ECO:0007669"/>
    <property type="project" value="InterPro"/>
</dbReference>
<proteinExistence type="predicted"/>
<keyword evidence="2" id="KW-0489">Methyltransferase</keyword>